<proteinExistence type="predicted"/>
<dbReference type="EMBL" id="ML120508">
    <property type="protein sequence ID" value="RPA90972.1"/>
    <property type="molecule type" value="Genomic_DNA"/>
</dbReference>
<evidence type="ECO:0000313" key="2">
    <source>
        <dbReference type="EMBL" id="RPA90972.1"/>
    </source>
</evidence>
<feature type="region of interest" description="Disordered" evidence="1">
    <location>
        <begin position="31"/>
        <end position="61"/>
    </location>
</feature>
<dbReference type="AlphaFoldDB" id="A0A3N4IXQ7"/>
<dbReference type="OrthoDB" id="5396311at2759"/>
<accession>A0A3N4IXQ7</accession>
<feature type="non-terminal residue" evidence="2">
    <location>
        <position position="1"/>
    </location>
</feature>
<keyword evidence="3" id="KW-1185">Reference proteome</keyword>
<gene>
    <name evidence="2" type="ORF">L873DRAFT_1715771</name>
</gene>
<sequence>SFTKANIQSEFLNTHLVPVNKSIIVSKIQALNPKSHEHNSTTSNSSTPPTQARSPSPLPLSNFSAQQIDKLRVPLTKCEIERQELIALATLL</sequence>
<feature type="compositionally biased region" description="Polar residues" evidence="1">
    <location>
        <begin position="51"/>
        <end position="61"/>
    </location>
</feature>
<name>A0A3N4IXQ7_9PEZI</name>
<organism evidence="2 3">
    <name type="scientific">Choiromyces venosus 120613-1</name>
    <dbReference type="NCBI Taxonomy" id="1336337"/>
    <lineage>
        <taxon>Eukaryota</taxon>
        <taxon>Fungi</taxon>
        <taxon>Dikarya</taxon>
        <taxon>Ascomycota</taxon>
        <taxon>Pezizomycotina</taxon>
        <taxon>Pezizomycetes</taxon>
        <taxon>Pezizales</taxon>
        <taxon>Tuberaceae</taxon>
        <taxon>Choiromyces</taxon>
    </lineage>
</organism>
<dbReference type="Proteomes" id="UP000276215">
    <property type="component" value="Unassembled WGS sequence"/>
</dbReference>
<reference evidence="2 3" key="1">
    <citation type="journal article" date="2018" name="Nat. Ecol. Evol.">
        <title>Pezizomycetes genomes reveal the molecular basis of ectomycorrhizal truffle lifestyle.</title>
        <authorList>
            <person name="Murat C."/>
            <person name="Payen T."/>
            <person name="Noel B."/>
            <person name="Kuo A."/>
            <person name="Morin E."/>
            <person name="Chen J."/>
            <person name="Kohler A."/>
            <person name="Krizsan K."/>
            <person name="Balestrini R."/>
            <person name="Da Silva C."/>
            <person name="Montanini B."/>
            <person name="Hainaut M."/>
            <person name="Levati E."/>
            <person name="Barry K.W."/>
            <person name="Belfiori B."/>
            <person name="Cichocki N."/>
            <person name="Clum A."/>
            <person name="Dockter R.B."/>
            <person name="Fauchery L."/>
            <person name="Guy J."/>
            <person name="Iotti M."/>
            <person name="Le Tacon F."/>
            <person name="Lindquist E.A."/>
            <person name="Lipzen A."/>
            <person name="Malagnac F."/>
            <person name="Mello A."/>
            <person name="Molinier V."/>
            <person name="Miyauchi S."/>
            <person name="Poulain J."/>
            <person name="Riccioni C."/>
            <person name="Rubini A."/>
            <person name="Sitrit Y."/>
            <person name="Splivallo R."/>
            <person name="Traeger S."/>
            <person name="Wang M."/>
            <person name="Zifcakova L."/>
            <person name="Wipf D."/>
            <person name="Zambonelli A."/>
            <person name="Paolocci F."/>
            <person name="Nowrousian M."/>
            <person name="Ottonello S."/>
            <person name="Baldrian P."/>
            <person name="Spatafora J.W."/>
            <person name="Henrissat B."/>
            <person name="Nagy L.G."/>
            <person name="Aury J.M."/>
            <person name="Wincker P."/>
            <person name="Grigoriev I.V."/>
            <person name="Bonfante P."/>
            <person name="Martin F.M."/>
        </authorList>
    </citation>
    <scope>NUCLEOTIDE SEQUENCE [LARGE SCALE GENOMIC DNA]</scope>
    <source>
        <strain evidence="2 3">120613-1</strain>
    </source>
</reference>
<evidence type="ECO:0000256" key="1">
    <source>
        <dbReference type="SAM" id="MobiDB-lite"/>
    </source>
</evidence>
<protein>
    <submittedName>
        <fullName evidence="2">Uncharacterized protein</fullName>
    </submittedName>
</protein>
<evidence type="ECO:0000313" key="3">
    <source>
        <dbReference type="Proteomes" id="UP000276215"/>
    </source>
</evidence>
<feature type="compositionally biased region" description="Low complexity" evidence="1">
    <location>
        <begin position="40"/>
        <end position="50"/>
    </location>
</feature>